<evidence type="ECO:0000313" key="4">
    <source>
        <dbReference type="EMBL" id="CEK09599.1"/>
    </source>
</evidence>
<accession>A0A0A8US95</accession>
<dbReference type="Gene3D" id="3.40.50.12780">
    <property type="entry name" value="N-terminal domain of ligase-like"/>
    <property type="match status" value="1"/>
</dbReference>
<dbReference type="EMBL" id="LN681225">
    <property type="protein sequence ID" value="CEK09599.1"/>
    <property type="molecule type" value="Genomic_DNA"/>
</dbReference>
<gene>
    <name evidence="4" type="ORF">LHA_0504</name>
</gene>
<dbReference type="OrthoDB" id="9803968at2"/>
<dbReference type="GO" id="GO:0005829">
    <property type="term" value="C:cytosol"/>
    <property type="evidence" value="ECO:0007669"/>
    <property type="project" value="TreeGrafter"/>
</dbReference>
<dbReference type="GO" id="GO:0004479">
    <property type="term" value="F:methionyl-tRNA formyltransferase activity"/>
    <property type="evidence" value="ECO:0007669"/>
    <property type="project" value="UniProtKB-EC"/>
</dbReference>
<dbReference type="SUPFAM" id="SSF56801">
    <property type="entry name" value="Acetyl-CoA synthetase-like"/>
    <property type="match status" value="1"/>
</dbReference>
<dbReference type="InterPro" id="IPR005793">
    <property type="entry name" value="Formyl_trans_C"/>
</dbReference>
<name>A0A0A8US95_LEGHA</name>
<dbReference type="InterPro" id="IPR011034">
    <property type="entry name" value="Formyl_transferase-like_C_sf"/>
</dbReference>
<keyword evidence="5" id="KW-1185">Reference proteome</keyword>
<dbReference type="HOGENOM" id="CLU_350840_0_0_6"/>
<evidence type="ECO:0000313" key="5">
    <source>
        <dbReference type="Proteomes" id="UP000032803"/>
    </source>
</evidence>
<proteinExistence type="predicted"/>
<dbReference type="SUPFAM" id="SSF50486">
    <property type="entry name" value="FMT C-terminal domain-like"/>
    <property type="match status" value="1"/>
</dbReference>
<dbReference type="SUPFAM" id="SSF53328">
    <property type="entry name" value="Formyltransferase"/>
    <property type="match status" value="1"/>
</dbReference>
<evidence type="ECO:0000259" key="2">
    <source>
        <dbReference type="Pfam" id="PF00551"/>
    </source>
</evidence>
<dbReference type="InterPro" id="IPR042099">
    <property type="entry name" value="ANL_N_sf"/>
</dbReference>
<sequence>MRLTCILMGQDNLLIQCGNYLLENHHQIKWVISPVKSIQTWCEKNDIPWVTSLEQLPEDRENLVDYLFSIVNGVILKEPDLKIARFGTINYHDSILPKYAGVNATSWALIHGETTHGITWHMVNDGIDEGDIVYQSTFQLSKNETALTLNLRCFDEATNGFVDIIEKIQSSSLIKKKQNTEIRSYFGLTHPLPDLGFINWETATAQQIDWFCRALNFGNYSNNLGTLKLYLKEDYLIVLDVEKSTARSTSSQGGVILAIDGNGLLISTRGEPVLLKKLITPEGKQITADGLIQYYGLKVNHQLPLLNRSFVQEGHTLYSKALKHEKFWLAQLTQAVDHTTYCDRIFAKNHCLSELVSITIDDELSKTINNPTHYLLASVFIYLYRLNNYENSTVFLSGDYSKVFNTLWADLLPMTLNLQDNFTCNQVLVEVGKILKLLSARGSYLSDIYARQPSLKSLIKECVITCSLSNETREVPENSLIHFDVEKKSNSLRISHRLDVDFQGGTVAPLVERMSAHINNILQYLLHHPETSINKLVFLTEEEQEKLFTWGVGKYLPLPSNTITDLFEQSVCRSPDSPAVYQGNQAFTYYQLWQKAEKITTFINTLNLPSQSLVGISVEPGVDTVALILGIAKTGCICAPISREYSAKQINTLATALKIDVIIRSEGSGVDNSQGLFSLYTLQEVFAQNSASNSLPNLSSADKPLILFITGENGSDYQTLTHKNIINYSFWLNRTTNFTAESIFDVSSSLPLTIMFTCLLAPLFVSGALAMGRVNPQTDGNNYLKYLQVQKISHLRLTTADWELLLGHPEEIRQLSNLSYLLLTADITAVEKASEWLSMCPNSQFIVLPEAQFQ</sequence>
<dbReference type="Pfam" id="PF00501">
    <property type="entry name" value="AMP-binding"/>
    <property type="match status" value="1"/>
</dbReference>
<dbReference type="KEGG" id="lha:LHA_0504"/>
<dbReference type="InterPro" id="IPR002376">
    <property type="entry name" value="Formyl_transf_N"/>
</dbReference>
<feature type="domain" description="Formyl transferase N-terminal" evidence="2">
    <location>
        <begin position="75"/>
        <end position="164"/>
    </location>
</feature>
<reference evidence="5" key="1">
    <citation type="submission" date="2014-09" db="EMBL/GenBank/DDBJ databases">
        <authorList>
            <person name="Gomez-Valero L."/>
        </authorList>
    </citation>
    <scope>NUCLEOTIDE SEQUENCE [LARGE SCALE GENOMIC DNA]</scope>
    <source>
        <strain evidence="5">ATCC35250</strain>
    </source>
</reference>
<feature type="domain" description="Formyl transferase C-terminal" evidence="3">
    <location>
        <begin position="195"/>
        <end position="292"/>
    </location>
</feature>
<evidence type="ECO:0000259" key="1">
    <source>
        <dbReference type="Pfam" id="PF00501"/>
    </source>
</evidence>
<dbReference type="InterPro" id="IPR000873">
    <property type="entry name" value="AMP-dep_synth/lig_dom"/>
</dbReference>
<dbReference type="STRING" id="449.LHA_0504"/>
<dbReference type="Proteomes" id="UP000032803">
    <property type="component" value="Chromosome I"/>
</dbReference>
<dbReference type="InterPro" id="IPR036477">
    <property type="entry name" value="Formyl_transf_N_sf"/>
</dbReference>
<dbReference type="PANTHER" id="PTHR11138:SF5">
    <property type="entry name" value="METHIONYL-TRNA FORMYLTRANSFERASE, MITOCHONDRIAL"/>
    <property type="match status" value="1"/>
</dbReference>
<organism evidence="4 5">
    <name type="scientific">Legionella hackeliae</name>
    <dbReference type="NCBI Taxonomy" id="449"/>
    <lineage>
        <taxon>Bacteria</taxon>
        <taxon>Pseudomonadati</taxon>
        <taxon>Pseudomonadota</taxon>
        <taxon>Gammaproteobacteria</taxon>
        <taxon>Legionellales</taxon>
        <taxon>Legionellaceae</taxon>
        <taxon>Legionella</taxon>
    </lineage>
</organism>
<feature type="domain" description="AMP-dependent synthetase/ligase" evidence="1">
    <location>
        <begin position="567"/>
        <end position="664"/>
    </location>
</feature>
<keyword evidence="4" id="KW-0808">Transferase</keyword>
<dbReference type="RefSeq" id="WP_045105113.1">
    <property type="nucleotide sequence ID" value="NZ_LN681225.1"/>
</dbReference>
<evidence type="ECO:0000259" key="3">
    <source>
        <dbReference type="Pfam" id="PF02911"/>
    </source>
</evidence>
<dbReference type="AlphaFoldDB" id="A0A0A8US95"/>
<dbReference type="Pfam" id="PF02911">
    <property type="entry name" value="Formyl_trans_C"/>
    <property type="match status" value="1"/>
</dbReference>
<dbReference type="EC" id="2.1.2.9" evidence="4"/>
<dbReference type="Pfam" id="PF00551">
    <property type="entry name" value="Formyl_trans_N"/>
    <property type="match status" value="1"/>
</dbReference>
<protein>
    <submittedName>
        <fullName evidence="4">Putative Methionyl-tRNA formyltransferase</fullName>
        <ecNumber evidence="4">2.1.2.9</ecNumber>
    </submittedName>
</protein>
<dbReference type="PANTHER" id="PTHR11138">
    <property type="entry name" value="METHIONYL-TRNA FORMYLTRANSFERASE"/>
    <property type="match status" value="1"/>
</dbReference>
<dbReference type="Gene3D" id="3.40.50.12230">
    <property type="match status" value="1"/>
</dbReference>
<dbReference type="PATRIC" id="fig|449.7.peg.2610"/>